<comment type="catalytic activity">
    <reaction evidence="2">
        <text>a 3'-end 2',3'-cyclophospho-ribonucleotide-RNA + H2O = a 3'-end 2'-phospho-ribonucleotide-RNA + H(+)</text>
        <dbReference type="Rhea" id="RHEA:11828"/>
        <dbReference type="Rhea" id="RHEA-COMP:10464"/>
        <dbReference type="Rhea" id="RHEA-COMP:17353"/>
        <dbReference type="ChEBI" id="CHEBI:15377"/>
        <dbReference type="ChEBI" id="CHEBI:15378"/>
        <dbReference type="ChEBI" id="CHEBI:83064"/>
        <dbReference type="ChEBI" id="CHEBI:173113"/>
        <dbReference type="EC" id="3.1.4.58"/>
    </reaction>
</comment>
<feature type="active site" description="Proton donor" evidence="2">
    <location>
        <position position="43"/>
    </location>
</feature>
<comment type="similarity">
    <text evidence="2">Belongs to the 2H phosphoesterase superfamily. ThpR family.</text>
</comment>
<proteinExistence type="inferred from homology"/>
<dbReference type="RefSeq" id="WP_258214955.1">
    <property type="nucleotide sequence ID" value="NZ_JANQBD010000014.1"/>
</dbReference>
<dbReference type="Proteomes" id="UP001300012">
    <property type="component" value="Unassembled WGS sequence"/>
</dbReference>
<evidence type="ECO:0000313" key="3">
    <source>
        <dbReference type="EMBL" id="MCR8633379.1"/>
    </source>
</evidence>
<sequence length="199" mass="21972">MNKDRLFLALPLGEEQSSFLQQLMETLQPTLSFQKWVHKDDLHITLKFLGDTPAAALSGIQSHMKKVAASVSTFQLSLDSLGIFGKPFAPSVLWIRVGGHLTALNALHAQTEASMKSVDFPLEGRSYSPHITIARKYSGEAAFTKAALASANNELKSSPMQWTANRIVLYRSYLGRRPMYEAIDTYSLSQEGARIGSLL</sequence>
<dbReference type="Pfam" id="PF13563">
    <property type="entry name" value="2_5_RNA_ligase2"/>
    <property type="match status" value="1"/>
</dbReference>
<keyword evidence="1 2" id="KW-0378">Hydrolase</keyword>
<feature type="active site" description="Proton acceptor" evidence="2">
    <location>
        <position position="130"/>
    </location>
</feature>
<dbReference type="PANTHER" id="PTHR35561">
    <property type="entry name" value="RNA 2',3'-CYCLIC PHOSPHODIESTERASE"/>
    <property type="match status" value="1"/>
</dbReference>
<evidence type="ECO:0000313" key="4">
    <source>
        <dbReference type="Proteomes" id="UP001300012"/>
    </source>
</evidence>
<dbReference type="HAMAP" id="MF_01940">
    <property type="entry name" value="RNA_CPDase"/>
    <property type="match status" value="1"/>
</dbReference>
<reference evidence="3 4" key="1">
    <citation type="submission" date="2022-08" db="EMBL/GenBank/DDBJ databases">
        <title>Paenibacillus endoradicis sp. nov., Paenibacillus radicibacter sp. nov and Paenibacillus pararadicis sp. nov., three cold-adapted plant growth-promoting bacteria isolated from root of Larix gmelinii in Great Khingan.</title>
        <authorList>
            <person name="Xue H."/>
        </authorList>
    </citation>
    <scope>NUCLEOTIDE SEQUENCE [LARGE SCALE GENOMIC DNA]</scope>
    <source>
        <strain evidence="3 4">N5-1-1-5</strain>
    </source>
</reference>
<feature type="short sequence motif" description="HXTX 2" evidence="2">
    <location>
        <begin position="130"/>
        <end position="133"/>
    </location>
</feature>
<protein>
    <recommendedName>
        <fullName evidence="2">RNA 2',3'-cyclic phosphodiesterase</fullName>
        <shortName evidence="2">RNA 2',3'-CPDase</shortName>
        <ecNumber evidence="2">3.1.4.58</ecNumber>
    </recommendedName>
</protein>
<evidence type="ECO:0000256" key="1">
    <source>
        <dbReference type="ARBA" id="ARBA00022801"/>
    </source>
</evidence>
<comment type="function">
    <text evidence="2">Hydrolyzes RNA 2',3'-cyclic phosphodiester to an RNA 2'-phosphomonoester.</text>
</comment>
<dbReference type="InterPro" id="IPR004175">
    <property type="entry name" value="RNA_CPDase"/>
</dbReference>
<feature type="short sequence motif" description="HXTX 1" evidence="2">
    <location>
        <begin position="43"/>
        <end position="46"/>
    </location>
</feature>
<dbReference type="InterPro" id="IPR009097">
    <property type="entry name" value="Cyclic_Pdiesterase"/>
</dbReference>
<name>A0ABT1YJK7_9BACL</name>
<dbReference type="NCBIfam" id="TIGR02258">
    <property type="entry name" value="2_5_ligase"/>
    <property type="match status" value="1"/>
</dbReference>
<dbReference type="EC" id="3.1.4.58" evidence="2"/>
<dbReference type="Gene3D" id="3.90.1140.10">
    <property type="entry name" value="Cyclic phosphodiesterase"/>
    <property type="match status" value="1"/>
</dbReference>
<accession>A0ABT1YJK7</accession>
<dbReference type="EMBL" id="JANQBD010000014">
    <property type="protein sequence ID" value="MCR8633379.1"/>
    <property type="molecule type" value="Genomic_DNA"/>
</dbReference>
<keyword evidence="4" id="KW-1185">Reference proteome</keyword>
<dbReference type="PANTHER" id="PTHR35561:SF1">
    <property type="entry name" value="RNA 2',3'-CYCLIC PHOSPHODIESTERASE"/>
    <property type="match status" value="1"/>
</dbReference>
<evidence type="ECO:0000256" key="2">
    <source>
        <dbReference type="HAMAP-Rule" id="MF_01940"/>
    </source>
</evidence>
<comment type="caution">
    <text evidence="3">The sequence shown here is derived from an EMBL/GenBank/DDBJ whole genome shotgun (WGS) entry which is preliminary data.</text>
</comment>
<dbReference type="SUPFAM" id="SSF55144">
    <property type="entry name" value="LigT-like"/>
    <property type="match status" value="1"/>
</dbReference>
<gene>
    <name evidence="3" type="primary">thpR</name>
    <name evidence="3" type="ORF">NV381_19545</name>
</gene>
<organism evidence="3 4">
    <name type="scientific">Paenibacillus radicis</name>
    <name type="common">ex Xue et al. 2023</name>
    <dbReference type="NCBI Taxonomy" id="2972489"/>
    <lineage>
        <taxon>Bacteria</taxon>
        <taxon>Bacillati</taxon>
        <taxon>Bacillota</taxon>
        <taxon>Bacilli</taxon>
        <taxon>Bacillales</taxon>
        <taxon>Paenibacillaceae</taxon>
        <taxon>Paenibacillus</taxon>
    </lineage>
</organism>